<sequence>MSPGSSTDSYPAFARILLRGNPGKTSGRERHSHMMENFYTARVHGFPNLTARGLLTGVGSSEQMTQEGVLSLVVVLGSSVSLVGLVFAFITYRYELILKFYRSCSTHSEQFHSHFDFTAVILLRSEFERLQTTPKVILRRCINIFGYLASREMSPGSSAESYPAFAQVGLRENPGKNLYQVILRRFINI</sequence>
<evidence type="ECO:0000313" key="3">
    <source>
        <dbReference type="Proteomes" id="UP001148838"/>
    </source>
</evidence>
<organism evidence="2 3">
    <name type="scientific">Periplaneta americana</name>
    <name type="common">American cockroach</name>
    <name type="synonym">Blatta americana</name>
    <dbReference type="NCBI Taxonomy" id="6978"/>
    <lineage>
        <taxon>Eukaryota</taxon>
        <taxon>Metazoa</taxon>
        <taxon>Ecdysozoa</taxon>
        <taxon>Arthropoda</taxon>
        <taxon>Hexapoda</taxon>
        <taxon>Insecta</taxon>
        <taxon>Pterygota</taxon>
        <taxon>Neoptera</taxon>
        <taxon>Polyneoptera</taxon>
        <taxon>Dictyoptera</taxon>
        <taxon>Blattodea</taxon>
        <taxon>Blattoidea</taxon>
        <taxon>Blattidae</taxon>
        <taxon>Blattinae</taxon>
        <taxon>Periplaneta</taxon>
    </lineage>
</organism>
<keyword evidence="1" id="KW-0472">Membrane</keyword>
<name>A0ABQ8T869_PERAM</name>
<reference evidence="2 3" key="1">
    <citation type="journal article" date="2022" name="Allergy">
        <title>Genome assembly and annotation of Periplaneta americana reveal a comprehensive cockroach allergen profile.</title>
        <authorList>
            <person name="Wang L."/>
            <person name="Xiong Q."/>
            <person name="Saelim N."/>
            <person name="Wang L."/>
            <person name="Nong W."/>
            <person name="Wan A.T."/>
            <person name="Shi M."/>
            <person name="Liu X."/>
            <person name="Cao Q."/>
            <person name="Hui J.H.L."/>
            <person name="Sookrung N."/>
            <person name="Leung T.F."/>
            <person name="Tungtrongchitr A."/>
            <person name="Tsui S.K.W."/>
        </authorList>
    </citation>
    <scope>NUCLEOTIDE SEQUENCE [LARGE SCALE GENOMIC DNA]</scope>
    <source>
        <strain evidence="2">PWHHKU_190912</strain>
    </source>
</reference>
<keyword evidence="3" id="KW-1185">Reference proteome</keyword>
<protein>
    <submittedName>
        <fullName evidence="2">Uncharacterized protein</fullName>
    </submittedName>
</protein>
<keyword evidence="1" id="KW-0812">Transmembrane</keyword>
<proteinExistence type="predicted"/>
<keyword evidence="1" id="KW-1133">Transmembrane helix</keyword>
<evidence type="ECO:0000256" key="1">
    <source>
        <dbReference type="SAM" id="Phobius"/>
    </source>
</evidence>
<dbReference type="Proteomes" id="UP001148838">
    <property type="component" value="Unassembled WGS sequence"/>
</dbReference>
<evidence type="ECO:0000313" key="2">
    <source>
        <dbReference type="EMBL" id="KAJ4442709.1"/>
    </source>
</evidence>
<comment type="caution">
    <text evidence="2">The sequence shown here is derived from an EMBL/GenBank/DDBJ whole genome shotgun (WGS) entry which is preliminary data.</text>
</comment>
<accession>A0ABQ8T869</accession>
<dbReference type="EMBL" id="JAJSOF020000013">
    <property type="protein sequence ID" value="KAJ4442709.1"/>
    <property type="molecule type" value="Genomic_DNA"/>
</dbReference>
<gene>
    <name evidence="2" type="ORF">ANN_04298</name>
</gene>
<feature type="transmembrane region" description="Helical" evidence="1">
    <location>
        <begin position="69"/>
        <end position="92"/>
    </location>
</feature>